<evidence type="ECO:0000256" key="1">
    <source>
        <dbReference type="ARBA" id="ARBA00010490"/>
    </source>
</evidence>
<evidence type="ECO:0000313" key="4">
    <source>
        <dbReference type="Proteomes" id="UP001143981"/>
    </source>
</evidence>
<evidence type="ECO:0008006" key="5">
    <source>
        <dbReference type="Google" id="ProtNLM"/>
    </source>
</evidence>
<dbReference type="OrthoDB" id="10252486at2759"/>
<dbReference type="GO" id="GO:0003677">
    <property type="term" value="F:DNA binding"/>
    <property type="evidence" value="ECO:0007669"/>
    <property type="project" value="InterPro"/>
</dbReference>
<dbReference type="Proteomes" id="UP001143981">
    <property type="component" value="Unassembled WGS sequence"/>
</dbReference>
<protein>
    <recommendedName>
        <fullName evidence="5">DNA-binding TFAR19-related protein</fullName>
    </recommendedName>
</protein>
<dbReference type="PANTHER" id="PTHR10840:SF0">
    <property type="entry name" value="PROGRAMMED CELL DEATH PROTEIN 5"/>
    <property type="match status" value="1"/>
</dbReference>
<feature type="region of interest" description="Disordered" evidence="2">
    <location>
        <begin position="89"/>
        <end position="113"/>
    </location>
</feature>
<dbReference type="EMBL" id="JANBOI010000079">
    <property type="protein sequence ID" value="KAJ1734356.1"/>
    <property type="molecule type" value="Genomic_DNA"/>
</dbReference>
<keyword evidence="4" id="KW-1185">Reference proteome</keyword>
<dbReference type="AlphaFoldDB" id="A0A9W7YAK7"/>
<feature type="compositionally biased region" description="Basic and acidic residues" evidence="2">
    <location>
        <begin position="13"/>
        <end position="25"/>
    </location>
</feature>
<gene>
    <name evidence="3" type="ORF">LPJ61_001106</name>
</gene>
<dbReference type="Pfam" id="PF01984">
    <property type="entry name" value="dsDNA_bind"/>
    <property type="match status" value="1"/>
</dbReference>
<evidence type="ECO:0000256" key="2">
    <source>
        <dbReference type="SAM" id="MobiDB-lite"/>
    </source>
</evidence>
<dbReference type="InterPro" id="IPR036883">
    <property type="entry name" value="PDCD5-like_sf"/>
</dbReference>
<reference evidence="3" key="1">
    <citation type="submission" date="2022-07" db="EMBL/GenBank/DDBJ databases">
        <title>Phylogenomic reconstructions and comparative analyses of Kickxellomycotina fungi.</title>
        <authorList>
            <person name="Reynolds N.K."/>
            <person name="Stajich J.E."/>
            <person name="Barry K."/>
            <person name="Grigoriev I.V."/>
            <person name="Crous P."/>
            <person name="Smith M.E."/>
        </authorList>
    </citation>
    <scope>NUCLEOTIDE SEQUENCE</scope>
    <source>
        <strain evidence="3">BCRC 34381</strain>
    </source>
</reference>
<dbReference type="Gene3D" id="1.10.8.140">
    <property type="entry name" value="PDCD5-like"/>
    <property type="match status" value="1"/>
</dbReference>
<dbReference type="PANTHER" id="PTHR10840">
    <property type="entry name" value="PROGRAMMED CELL DEATH PROTEIN 5"/>
    <property type="match status" value="1"/>
</dbReference>
<accession>A0A9W7YAK7</accession>
<organism evidence="3 4">
    <name type="scientific">Coemansia biformis</name>
    <dbReference type="NCBI Taxonomy" id="1286918"/>
    <lineage>
        <taxon>Eukaryota</taxon>
        <taxon>Fungi</taxon>
        <taxon>Fungi incertae sedis</taxon>
        <taxon>Zoopagomycota</taxon>
        <taxon>Kickxellomycotina</taxon>
        <taxon>Kickxellomycetes</taxon>
        <taxon>Kickxellales</taxon>
        <taxon>Kickxellaceae</taxon>
        <taxon>Coemansia</taxon>
    </lineage>
</organism>
<feature type="region of interest" description="Disordered" evidence="2">
    <location>
        <begin position="1"/>
        <end position="28"/>
    </location>
</feature>
<comment type="similarity">
    <text evidence="1">Belongs to the PDCD5 family.</text>
</comment>
<comment type="caution">
    <text evidence="3">The sequence shown here is derived from an EMBL/GenBank/DDBJ whole genome shotgun (WGS) entry which is preliminary data.</text>
</comment>
<feature type="compositionally biased region" description="Acidic residues" evidence="2">
    <location>
        <begin position="103"/>
        <end position="113"/>
    </location>
</feature>
<proteinExistence type="inferred from homology"/>
<name>A0A9W7YAK7_9FUNG</name>
<dbReference type="SUPFAM" id="SSF46950">
    <property type="entry name" value="Double-stranded DNA-binding domain"/>
    <property type="match status" value="1"/>
</dbReference>
<dbReference type="GO" id="GO:0005829">
    <property type="term" value="C:cytosol"/>
    <property type="evidence" value="ECO:0007669"/>
    <property type="project" value="TreeGrafter"/>
</dbReference>
<evidence type="ECO:0000313" key="3">
    <source>
        <dbReference type="EMBL" id="KAJ1734356.1"/>
    </source>
</evidence>
<dbReference type="PIRSF" id="PIRSF015730">
    <property type="entry name" value="TFAR19"/>
    <property type="match status" value="1"/>
</dbReference>
<dbReference type="InterPro" id="IPR002836">
    <property type="entry name" value="PDCD5-like"/>
</dbReference>
<dbReference type="GO" id="GO:0005634">
    <property type="term" value="C:nucleus"/>
    <property type="evidence" value="ECO:0007669"/>
    <property type="project" value="TreeGrafter"/>
</dbReference>
<sequence length="113" mass="12854">MAGLVGGQGQPDKTSDAQREQEELRQQNLERILTKDARQRLASMALVKEGQVRAVEDMLLRMASARRIVRPVTEEELKSLLKEISGNESNDTKIVYNRKESIDSDEDSDYNFD</sequence>